<gene>
    <name evidence="12" type="ORF">FYJ43_00010</name>
</gene>
<evidence type="ECO:0000256" key="7">
    <source>
        <dbReference type="ARBA" id="ARBA00023002"/>
    </source>
</evidence>
<dbReference type="GO" id="GO:0051536">
    <property type="term" value="F:iron-sulfur cluster binding"/>
    <property type="evidence" value="ECO:0007669"/>
    <property type="project" value="UniProtKB-KW"/>
</dbReference>
<evidence type="ECO:0000313" key="12">
    <source>
        <dbReference type="EMBL" id="MSS44477.1"/>
    </source>
</evidence>
<keyword evidence="7" id="KW-0560">Oxidoreductase</keyword>
<dbReference type="InterPro" id="IPR051793">
    <property type="entry name" value="NADH:flavin_oxidoreductase"/>
</dbReference>
<accession>A0A7K0J3I1</accession>
<comment type="cofactor">
    <cofactor evidence="1">
        <name>FMN</name>
        <dbReference type="ChEBI" id="CHEBI:58210"/>
    </cofactor>
</comment>
<dbReference type="InterPro" id="IPR013785">
    <property type="entry name" value="Aldolase_TIM"/>
</dbReference>
<dbReference type="PANTHER" id="PTHR42917">
    <property type="entry name" value="2,4-DIENOYL-COA REDUCTASE"/>
    <property type="match status" value="1"/>
</dbReference>
<keyword evidence="9" id="KW-0411">Iron-sulfur</keyword>
<dbReference type="SUPFAM" id="SSF51395">
    <property type="entry name" value="FMN-linked oxidoreductases"/>
    <property type="match status" value="1"/>
</dbReference>
<dbReference type="Pfam" id="PF13450">
    <property type="entry name" value="NAD_binding_8"/>
    <property type="match status" value="1"/>
</dbReference>
<name>A0A7K0J3I1_9ACTN</name>
<evidence type="ECO:0000256" key="3">
    <source>
        <dbReference type="ARBA" id="ARBA00011048"/>
    </source>
</evidence>
<evidence type="ECO:0000256" key="5">
    <source>
        <dbReference type="ARBA" id="ARBA00022643"/>
    </source>
</evidence>
<dbReference type="GO" id="GO:0010181">
    <property type="term" value="F:FMN binding"/>
    <property type="evidence" value="ECO:0007669"/>
    <property type="project" value="InterPro"/>
</dbReference>
<dbReference type="Gene3D" id="3.40.50.720">
    <property type="entry name" value="NAD(P)-binding Rossmann-like Domain"/>
    <property type="match status" value="1"/>
</dbReference>
<dbReference type="Pfam" id="PF00724">
    <property type="entry name" value="Oxidored_FMN"/>
    <property type="match status" value="1"/>
</dbReference>
<dbReference type="Gene3D" id="3.20.20.70">
    <property type="entry name" value="Aldolase class I"/>
    <property type="match status" value="1"/>
</dbReference>
<evidence type="ECO:0000313" key="13">
    <source>
        <dbReference type="Proteomes" id="UP000466104"/>
    </source>
</evidence>
<protein>
    <submittedName>
        <fullName evidence="12">NAD(P)-binding protein</fullName>
    </submittedName>
</protein>
<keyword evidence="13" id="KW-1185">Reference proteome</keyword>
<evidence type="ECO:0000256" key="6">
    <source>
        <dbReference type="ARBA" id="ARBA00022723"/>
    </source>
</evidence>
<keyword evidence="6" id="KW-0479">Metal-binding</keyword>
<dbReference type="GO" id="GO:0016491">
    <property type="term" value="F:oxidoreductase activity"/>
    <property type="evidence" value="ECO:0007669"/>
    <property type="project" value="UniProtKB-KW"/>
</dbReference>
<sequence length="662" mass="70280">MTNDTAQVHGANRLLTTPFTIGSLTIPNRTVMTPVGTNLADPDGTPGKRLTAYWMERARGGCGLLVSEIIRVNEVHGAGLPRQLALTRDEHVAPLREAIEQIHSTGTKFLAQLHHPGSEGIPPLCADGVTVSPSGVVVRTTKAPTRELTTDEVEGLVGDFIQAARRAKEAGADGVEIHGAHGYLVCQFLSPYTNRRTDRYGGDFDGRMRFVTEIIEGIRKVCGPDFPISVRISASEMMETIGEPGVGITVEEGARIARRLEEVGVDLISVSTGTYETGTTIIEPINTPRNWRDPIIRAVRDAVSIPVMGTSITRMPSQAEQMLQDGLVDLVAMGRSWLADPQWGVKAIEGRDDQIVRCMGCMACFQALGSGPIICALNPRCGHESEFPPLPARDLEGRSALVVGGGPSGCEAAEQLALRGADVVLTEATDRIGGQVRPGCNPPGKEPMSWVIDNYEQRLRRAGVEVRLGTVMTADAVRGFGADVVVVATGAVPFRPALPGMNLPQVVEAIDVLRGDAEVGRRVVVVGSGMTGLETAELLHQRGHEVIGVYEMADTIAPGAFRQNVESVASHLRAAKIPLQTGHKLLEVTPDQAIFGTAQERVEVPCDTVVTAIGMRPNAALGQELATEGVEAVPVGDATGVARVAEAVASGFRAGRTAAVHA</sequence>
<dbReference type="GO" id="GO:0046872">
    <property type="term" value="F:metal ion binding"/>
    <property type="evidence" value="ECO:0007669"/>
    <property type="project" value="UniProtKB-KW"/>
</dbReference>
<evidence type="ECO:0000256" key="1">
    <source>
        <dbReference type="ARBA" id="ARBA00001917"/>
    </source>
</evidence>
<evidence type="ECO:0000256" key="9">
    <source>
        <dbReference type="ARBA" id="ARBA00023014"/>
    </source>
</evidence>
<evidence type="ECO:0000256" key="4">
    <source>
        <dbReference type="ARBA" id="ARBA00022630"/>
    </source>
</evidence>
<dbReference type="InterPro" id="IPR036188">
    <property type="entry name" value="FAD/NAD-bd_sf"/>
</dbReference>
<proteinExistence type="inferred from homology"/>
<comment type="caution">
    <text evidence="12">The sequence shown here is derived from an EMBL/GenBank/DDBJ whole genome shotgun (WGS) entry which is preliminary data.</text>
</comment>
<dbReference type="EMBL" id="VUMG01000001">
    <property type="protein sequence ID" value="MSS44477.1"/>
    <property type="molecule type" value="Genomic_DNA"/>
</dbReference>
<dbReference type="PRINTS" id="PR00368">
    <property type="entry name" value="FADPNR"/>
</dbReference>
<comment type="similarity">
    <text evidence="3">In the N-terminal section; belongs to the NADH:flavin oxidoreductase/NADH oxidase family.</text>
</comment>
<dbReference type="InterPro" id="IPR023753">
    <property type="entry name" value="FAD/NAD-binding_dom"/>
</dbReference>
<keyword evidence="8" id="KW-0408">Iron</keyword>
<keyword evidence="4" id="KW-0285">Flavoprotein</keyword>
<dbReference type="Pfam" id="PF07992">
    <property type="entry name" value="Pyr_redox_2"/>
    <property type="match status" value="1"/>
</dbReference>
<dbReference type="Gene3D" id="3.50.50.60">
    <property type="entry name" value="FAD/NAD(P)-binding domain"/>
    <property type="match status" value="1"/>
</dbReference>
<comment type="cofactor">
    <cofactor evidence="2">
        <name>[4Fe-4S] cluster</name>
        <dbReference type="ChEBI" id="CHEBI:49883"/>
    </cofactor>
</comment>
<keyword evidence="5" id="KW-0288">FMN</keyword>
<feature type="domain" description="NADH:flavin oxidoreductase/NADH oxidase N-terminal" evidence="10">
    <location>
        <begin position="17"/>
        <end position="353"/>
    </location>
</feature>
<dbReference type="InterPro" id="IPR001155">
    <property type="entry name" value="OxRdtase_FMN_N"/>
</dbReference>
<evidence type="ECO:0000256" key="2">
    <source>
        <dbReference type="ARBA" id="ARBA00001966"/>
    </source>
</evidence>
<dbReference type="AlphaFoldDB" id="A0A7K0J3I1"/>
<dbReference type="RefSeq" id="WP_154560893.1">
    <property type="nucleotide sequence ID" value="NZ_VUMG01000001.1"/>
</dbReference>
<dbReference type="SUPFAM" id="SSF51905">
    <property type="entry name" value="FAD/NAD(P)-binding domain"/>
    <property type="match status" value="1"/>
</dbReference>
<feature type="domain" description="FAD/NAD(P)-binding" evidence="11">
    <location>
        <begin position="463"/>
        <end position="624"/>
    </location>
</feature>
<reference evidence="12 13" key="1">
    <citation type="submission" date="2019-08" db="EMBL/GenBank/DDBJ databases">
        <title>In-depth cultivation of the pig gut microbiome towards novel bacterial diversity and tailored functional studies.</title>
        <authorList>
            <person name="Wylensek D."/>
            <person name="Hitch T.C.A."/>
            <person name="Clavel T."/>
        </authorList>
    </citation>
    <scope>NUCLEOTIDE SEQUENCE [LARGE SCALE GENOMIC DNA]</scope>
    <source>
        <strain evidence="12 13">WCA-380-WT-3A</strain>
    </source>
</reference>
<dbReference type="Proteomes" id="UP000466104">
    <property type="component" value="Unassembled WGS sequence"/>
</dbReference>
<dbReference type="CDD" id="cd02803">
    <property type="entry name" value="OYE_like_FMN_family"/>
    <property type="match status" value="1"/>
</dbReference>
<evidence type="ECO:0000256" key="8">
    <source>
        <dbReference type="ARBA" id="ARBA00023004"/>
    </source>
</evidence>
<organism evidence="12 13">
    <name type="scientific">Cutibacterium porci</name>
    <dbReference type="NCBI Taxonomy" id="2605781"/>
    <lineage>
        <taxon>Bacteria</taxon>
        <taxon>Bacillati</taxon>
        <taxon>Actinomycetota</taxon>
        <taxon>Actinomycetes</taxon>
        <taxon>Propionibacteriales</taxon>
        <taxon>Propionibacteriaceae</taxon>
        <taxon>Cutibacterium</taxon>
    </lineage>
</organism>
<evidence type="ECO:0000259" key="10">
    <source>
        <dbReference type="Pfam" id="PF00724"/>
    </source>
</evidence>
<dbReference type="PANTHER" id="PTHR42917:SF2">
    <property type="entry name" value="2,4-DIENOYL-COA REDUCTASE [(2E)-ENOYL-COA-PRODUCING]"/>
    <property type="match status" value="1"/>
</dbReference>
<evidence type="ECO:0000259" key="11">
    <source>
        <dbReference type="Pfam" id="PF07992"/>
    </source>
</evidence>